<comment type="caution">
    <text evidence="1">The sequence shown here is derived from an EMBL/GenBank/DDBJ whole genome shotgun (WGS) entry which is preliminary data.</text>
</comment>
<proteinExistence type="predicted"/>
<sequence>MGQGTSTNSGEAYEKVAADMEARIKLCRDELQGDLDALAAPNKPILTWETGSLTNVRGTVSDVKNIVNRYFGKGGDQASTVHRGFQSTIYASVQTILDETDPGEFKQKNTFMYVENNSVIRIDVNLWRKNFGEDEVPTDALVYVIASSFLTDERDRVEELTQWYKEKAGSRCVGAMLAGANAHMCGAFFGGVAVGVDIHVQAGFVGGFHAGGRWACRPVPWC</sequence>
<evidence type="ECO:0000313" key="2">
    <source>
        <dbReference type="Proteomes" id="UP000663846"/>
    </source>
</evidence>
<dbReference type="AlphaFoldDB" id="A0A8H3BTE0"/>
<protein>
    <submittedName>
        <fullName evidence="1">Uncharacterized protein</fullName>
    </submittedName>
</protein>
<accession>A0A8H3BTE0</accession>
<reference evidence="1" key="1">
    <citation type="submission" date="2021-01" db="EMBL/GenBank/DDBJ databases">
        <authorList>
            <person name="Kaushik A."/>
        </authorList>
    </citation>
    <scope>NUCLEOTIDE SEQUENCE</scope>
    <source>
        <strain evidence="1">AG1-1C</strain>
    </source>
</reference>
<organism evidence="1 2">
    <name type="scientific">Rhizoctonia solani</name>
    <dbReference type="NCBI Taxonomy" id="456999"/>
    <lineage>
        <taxon>Eukaryota</taxon>
        <taxon>Fungi</taxon>
        <taxon>Dikarya</taxon>
        <taxon>Basidiomycota</taxon>
        <taxon>Agaricomycotina</taxon>
        <taxon>Agaricomycetes</taxon>
        <taxon>Cantharellales</taxon>
        <taxon>Ceratobasidiaceae</taxon>
        <taxon>Rhizoctonia</taxon>
    </lineage>
</organism>
<dbReference type="EMBL" id="CAJMWS010000854">
    <property type="protein sequence ID" value="CAE6466276.1"/>
    <property type="molecule type" value="Genomic_DNA"/>
</dbReference>
<dbReference type="Proteomes" id="UP000663846">
    <property type="component" value="Unassembled WGS sequence"/>
</dbReference>
<evidence type="ECO:0000313" key="1">
    <source>
        <dbReference type="EMBL" id="CAE6466276.1"/>
    </source>
</evidence>
<name>A0A8H3BTE0_9AGAM</name>
<gene>
    <name evidence="1" type="ORF">RDB_LOCUS167669</name>
</gene>